<dbReference type="PANTHER" id="PTHR43531:SF11">
    <property type="entry name" value="METHYL-ACCEPTING CHEMOTAXIS PROTEIN 3"/>
    <property type="match status" value="1"/>
</dbReference>
<dbReference type="PANTHER" id="PTHR43531">
    <property type="entry name" value="PROTEIN ICFG"/>
    <property type="match status" value="1"/>
</dbReference>
<dbReference type="EMBL" id="JBBLZC010000019">
    <property type="protein sequence ID" value="MEK0084922.1"/>
    <property type="molecule type" value="Genomic_DNA"/>
</dbReference>
<evidence type="ECO:0000256" key="3">
    <source>
        <dbReference type="SAM" id="Coils"/>
    </source>
</evidence>
<sequence>MRFSIKAKLAAASGLVLLLLGTSACLGIMKLGALNERLAAVVDDSVQQLDLARDMRTSSVQVDRFANLLIAAGDDAAALAADKDIQKHLVAFSTAAGAYRKAASEEQQQRLDAVLAAWKAYTKLLDQVRKLGLASSYTAGVGMALGSAKQDYEAVLAALDAIETRVPNDDAGKAVRADMLALRNQLQELRFTATVSIIDTDDAHLAELDRKAERQREETGAAIAALSSRLGQAFPDELQRLHAAWDAYLDTHRSFLRATSTNSYAHAFAIASGPGKEALQQAMAMLDELVERSREEMERSRAAAQSEYDSARRSLVITAVAGLIASVVTMAWIGLGISRGLGRVVRAAEAVAVGDLSHRVRLESRDEIGALGQA</sequence>
<dbReference type="InterPro" id="IPR003660">
    <property type="entry name" value="HAMP_dom"/>
</dbReference>
<dbReference type="Pfam" id="PF00672">
    <property type="entry name" value="HAMP"/>
    <property type="match status" value="1"/>
</dbReference>
<dbReference type="CDD" id="cd06225">
    <property type="entry name" value="HAMP"/>
    <property type="match status" value="1"/>
</dbReference>
<evidence type="ECO:0000313" key="6">
    <source>
        <dbReference type="EMBL" id="MEK0084922.1"/>
    </source>
</evidence>
<dbReference type="RefSeq" id="WP_418160765.1">
    <property type="nucleotide sequence ID" value="NZ_JBBLZC010000019.1"/>
</dbReference>
<evidence type="ECO:0000313" key="7">
    <source>
        <dbReference type="Proteomes" id="UP001375743"/>
    </source>
</evidence>
<dbReference type="InterPro" id="IPR051310">
    <property type="entry name" value="MCP_chemotaxis"/>
</dbReference>
<evidence type="ECO:0000259" key="5">
    <source>
        <dbReference type="PROSITE" id="PS50885"/>
    </source>
</evidence>
<comment type="similarity">
    <text evidence="2">Belongs to the methyl-accepting chemotaxis (MCP) protein family.</text>
</comment>
<keyword evidence="1" id="KW-0145">Chemotaxis</keyword>
<feature type="domain" description="HAMP" evidence="5">
    <location>
        <begin position="335"/>
        <end position="374"/>
    </location>
</feature>
<keyword evidence="3" id="KW-0175">Coiled coil</keyword>
<evidence type="ECO:0000256" key="1">
    <source>
        <dbReference type="ARBA" id="ARBA00022500"/>
    </source>
</evidence>
<keyword evidence="7" id="KW-1185">Reference proteome</keyword>
<dbReference type="PROSITE" id="PS50885">
    <property type="entry name" value="HAMP"/>
    <property type="match status" value="1"/>
</dbReference>
<evidence type="ECO:0000256" key="4">
    <source>
        <dbReference type="SAM" id="Phobius"/>
    </source>
</evidence>
<reference evidence="6 7" key="1">
    <citation type="submission" date="2024-01" db="EMBL/GenBank/DDBJ databases">
        <title>Multi-omics insights into the function and evolution of sodium benzoate biodegradation pathways in Benzoatithermus flavus gen. nov., sp. nov. from hot spring.</title>
        <authorList>
            <person name="Hu C.-J."/>
            <person name="Li W.-J."/>
        </authorList>
    </citation>
    <scope>NUCLEOTIDE SEQUENCE [LARGE SCALE GENOMIC DNA]</scope>
    <source>
        <strain evidence="6 7">SYSU G07066</strain>
    </source>
</reference>
<protein>
    <submittedName>
        <fullName evidence="6">MCP four helix bundle domain-containing protein</fullName>
    </submittedName>
</protein>
<organism evidence="6 7">
    <name type="scientific">Benzoatithermus flavus</name>
    <dbReference type="NCBI Taxonomy" id="3108223"/>
    <lineage>
        <taxon>Bacteria</taxon>
        <taxon>Pseudomonadati</taxon>
        <taxon>Pseudomonadota</taxon>
        <taxon>Alphaproteobacteria</taxon>
        <taxon>Geminicoccales</taxon>
        <taxon>Geminicoccaceae</taxon>
        <taxon>Benzoatithermus</taxon>
    </lineage>
</organism>
<evidence type="ECO:0000256" key="2">
    <source>
        <dbReference type="ARBA" id="ARBA00029447"/>
    </source>
</evidence>
<name>A0ABU8XUP4_9PROT</name>
<accession>A0ABU8XUP4</accession>
<comment type="caution">
    <text evidence="6">The sequence shown here is derived from an EMBL/GenBank/DDBJ whole genome shotgun (WGS) entry which is preliminary data.</text>
</comment>
<dbReference type="PROSITE" id="PS51257">
    <property type="entry name" value="PROKAR_LIPOPROTEIN"/>
    <property type="match status" value="1"/>
</dbReference>
<dbReference type="Gene3D" id="6.10.340.10">
    <property type="match status" value="1"/>
</dbReference>
<dbReference type="Pfam" id="PF12729">
    <property type="entry name" value="4HB_MCP_1"/>
    <property type="match status" value="1"/>
</dbReference>
<keyword evidence="4" id="KW-0812">Transmembrane</keyword>
<proteinExistence type="inferred from homology"/>
<dbReference type="Proteomes" id="UP001375743">
    <property type="component" value="Unassembled WGS sequence"/>
</dbReference>
<keyword evidence="4" id="KW-1133">Transmembrane helix</keyword>
<gene>
    <name evidence="6" type="ORF">U1T56_17350</name>
</gene>
<keyword evidence="4" id="KW-0472">Membrane</keyword>
<feature type="transmembrane region" description="Helical" evidence="4">
    <location>
        <begin position="315"/>
        <end position="337"/>
    </location>
</feature>
<feature type="non-terminal residue" evidence="6">
    <location>
        <position position="374"/>
    </location>
</feature>
<feature type="coiled-coil region" evidence="3">
    <location>
        <begin position="276"/>
        <end position="314"/>
    </location>
</feature>
<dbReference type="SUPFAM" id="SSF158472">
    <property type="entry name" value="HAMP domain-like"/>
    <property type="match status" value="1"/>
</dbReference>
<dbReference type="InterPro" id="IPR024478">
    <property type="entry name" value="HlyB_4HB_MCP"/>
</dbReference>